<dbReference type="InterPro" id="IPR051678">
    <property type="entry name" value="AGP_Transferase"/>
</dbReference>
<dbReference type="Proteomes" id="UP001373714">
    <property type="component" value="Unassembled WGS sequence"/>
</dbReference>
<reference evidence="2 3" key="1">
    <citation type="submission" date="2019-10" db="EMBL/GenBank/DDBJ databases">
        <authorList>
            <person name="Palmer J.M."/>
        </authorList>
    </citation>
    <scope>NUCLEOTIDE SEQUENCE [LARGE SCALE GENOMIC DNA]</scope>
    <source>
        <strain evidence="2 3">TWF730</strain>
    </source>
</reference>
<evidence type="ECO:0000259" key="1">
    <source>
        <dbReference type="Pfam" id="PF01636"/>
    </source>
</evidence>
<keyword evidence="3" id="KW-1185">Reference proteome</keyword>
<evidence type="ECO:0000313" key="3">
    <source>
        <dbReference type="Proteomes" id="UP001373714"/>
    </source>
</evidence>
<protein>
    <recommendedName>
        <fullName evidence="1">Aminoglycoside phosphotransferase domain-containing protein</fullName>
    </recommendedName>
</protein>
<proteinExistence type="predicted"/>
<dbReference type="PANTHER" id="PTHR21310">
    <property type="entry name" value="AMINOGLYCOSIDE PHOSPHOTRANSFERASE-RELATED-RELATED"/>
    <property type="match status" value="1"/>
</dbReference>
<sequence>MIVMPGIQGVTTSSFYSKPDITQISPMDTESPVTIIDAERIIKAAYHGERRVTRFEDVSANLFSTQYLITLDNRSQLLLRLAPPSDVRVLHQERDVLAGDFEILELIRQNAPEVPVPEVVMHSKDGNGGLLEVPFLLTTYIPGVPLDIVRQDLPDEVLAMVDYNLGQHARRVSRIHNSHFGPAGAGGNGKMYTTWHSAFLSMFESVMRDAEDLFISIPHEVLRWHVGRLAYALDDVKVPQLVCYELCDTQRVMVDERTGRLNGLTDFEKAVWGDPLMETSFRDPSLAFLNGYGGDPLGAQGARPRILLYSLYYYLRAVVEVYYHGLNHELECKARKGLVRSLKSISDYHE</sequence>
<evidence type="ECO:0000313" key="2">
    <source>
        <dbReference type="EMBL" id="KAK6330242.1"/>
    </source>
</evidence>
<dbReference type="InterPro" id="IPR011009">
    <property type="entry name" value="Kinase-like_dom_sf"/>
</dbReference>
<dbReference type="InterPro" id="IPR002575">
    <property type="entry name" value="Aminoglycoside_PTrfase"/>
</dbReference>
<dbReference type="EMBL" id="JAVHNS010000019">
    <property type="protein sequence ID" value="KAK6330242.1"/>
    <property type="molecule type" value="Genomic_DNA"/>
</dbReference>
<dbReference type="Gene3D" id="3.90.1200.10">
    <property type="match status" value="1"/>
</dbReference>
<dbReference type="PANTHER" id="PTHR21310:SF59">
    <property type="entry name" value="AMINOGLYCOSIDE PHOSPHOTRANSFERASE DOMAIN-CONTAINING PROTEIN"/>
    <property type="match status" value="1"/>
</dbReference>
<feature type="domain" description="Aminoglycoside phosphotransferase" evidence="1">
    <location>
        <begin position="65"/>
        <end position="278"/>
    </location>
</feature>
<name>A0AAV9U0G0_9PEZI</name>
<dbReference type="AlphaFoldDB" id="A0AAV9U0G0"/>
<organism evidence="2 3">
    <name type="scientific">Orbilia blumenaviensis</name>
    <dbReference type="NCBI Taxonomy" id="1796055"/>
    <lineage>
        <taxon>Eukaryota</taxon>
        <taxon>Fungi</taxon>
        <taxon>Dikarya</taxon>
        <taxon>Ascomycota</taxon>
        <taxon>Pezizomycotina</taxon>
        <taxon>Orbiliomycetes</taxon>
        <taxon>Orbiliales</taxon>
        <taxon>Orbiliaceae</taxon>
        <taxon>Orbilia</taxon>
    </lineage>
</organism>
<comment type="caution">
    <text evidence="2">The sequence shown here is derived from an EMBL/GenBank/DDBJ whole genome shotgun (WGS) entry which is preliminary data.</text>
</comment>
<dbReference type="SUPFAM" id="SSF56112">
    <property type="entry name" value="Protein kinase-like (PK-like)"/>
    <property type="match status" value="1"/>
</dbReference>
<gene>
    <name evidence="2" type="ORF">TWF730_004737</name>
</gene>
<accession>A0AAV9U0G0</accession>
<dbReference type="Pfam" id="PF01636">
    <property type="entry name" value="APH"/>
    <property type="match status" value="1"/>
</dbReference>